<proteinExistence type="predicted"/>
<evidence type="ECO:0000259" key="3">
    <source>
        <dbReference type="Pfam" id="PF18142"/>
    </source>
</evidence>
<keyword evidence="5" id="KW-1185">Reference proteome</keyword>
<feature type="transmembrane region" description="Helical" evidence="2">
    <location>
        <begin position="131"/>
        <end position="151"/>
    </location>
</feature>
<keyword evidence="2" id="KW-1133">Transmembrane helix</keyword>
<sequence>MDPRVPATIDEKGESSHAPIPPAPNTPPADDHIVAVQPPADQPPQHPIVPTFFGELAGTGKRGYPLNWSFIDQVLDGQAYMSLRKRVTDAYRWHTYQYWFVAITSNSLLFFQILIAASLTVLGAFNDRRARTATIFLGATNTVIAGLMTYFKSRNQPNRARQFRNDLARIVDQLDDAEANFRNPNRHDDVYLVMEQIREAYNQARTDAEVNYPDLWVKGSTSQSSNPTARASTNPRTTVPPPPAAPSSVPGTTDRPVSDLAHGAPIPGSTVRVL</sequence>
<dbReference type="Pfam" id="PF18142">
    <property type="entry name" value="SLATT_fungal"/>
    <property type="match status" value="1"/>
</dbReference>
<name>A0A177FBV3_9EURO</name>
<evidence type="ECO:0000256" key="2">
    <source>
        <dbReference type="SAM" id="Phobius"/>
    </source>
</evidence>
<dbReference type="AlphaFoldDB" id="A0A177FBV3"/>
<feature type="region of interest" description="Disordered" evidence="1">
    <location>
        <begin position="1"/>
        <end position="42"/>
    </location>
</feature>
<protein>
    <recommendedName>
        <fullName evidence="3">SMODS and SLOG-associating 2TM effector domain-containing protein</fullName>
    </recommendedName>
</protein>
<comment type="caution">
    <text evidence="4">The sequence shown here is derived from an EMBL/GenBank/DDBJ whole genome shotgun (WGS) entry which is preliminary data.</text>
</comment>
<reference evidence="4 5" key="1">
    <citation type="submission" date="2016-03" db="EMBL/GenBank/DDBJ databases">
        <title>Draft genome sequence of the Fonsecaea monophora CBS 269.37.</title>
        <authorList>
            <person name="Bombassaro A."/>
            <person name="Vinicius W.A."/>
            <person name="De Hoog S."/>
            <person name="Sun J."/>
            <person name="Souza E.M."/>
            <person name="Raittz R.T."/>
            <person name="Costa F."/>
            <person name="Leao A.C."/>
            <person name="Tadra-Sfeir M.Z."/>
            <person name="Baura V."/>
            <person name="Balsanelli E."/>
            <person name="Pedrosa F.O."/>
            <person name="Moreno L.F."/>
            <person name="Steffens M.B."/>
            <person name="Xi L."/>
            <person name="Bocca A.L."/>
            <person name="Felipe M.S."/>
            <person name="Teixeira M."/>
            <person name="Telles Filho F.Q."/>
            <person name="Azevedo C.M."/>
            <person name="Gomes R."/>
            <person name="Vicente V.A."/>
        </authorList>
    </citation>
    <scope>NUCLEOTIDE SEQUENCE [LARGE SCALE GENOMIC DNA]</scope>
    <source>
        <strain evidence="4 5">CBS 269.37</strain>
    </source>
</reference>
<evidence type="ECO:0000313" key="5">
    <source>
        <dbReference type="Proteomes" id="UP000077002"/>
    </source>
</evidence>
<feature type="compositionally biased region" description="Polar residues" evidence="1">
    <location>
        <begin position="219"/>
        <end position="236"/>
    </location>
</feature>
<keyword evidence="2" id="KW-0472">Membrane</keyword>
<feature type="transmembrane region" description="Helical" evidence="2">
    <location>
        <begin position="98"/>
        <end position="125"/>
    </location>
</feature>
<evidence type="ECO:0000256" key="1">
    <source>
        <dbReference type="SAM" id="MobiDB-lite"/>
    </source>
</evidence>
<feature type="compositionally biased region" description="Basic and acidic residues" evidence="1">
    <location>
        <begin position="1"/>
        <end position="15"/>
    </location>
</feature>
<dbReference type="GeneID" id="34599842"/>
<evidence type="ECO:0000313" key="4">
    <source>
        <dbReference type="EMBL" id="OAG41060.1"/>
    </source>
</evidence>
<keyword evidence="2" id="KW-0812">Transmembrane</keyword>
<dbReference type="PANTHER" id="PTHR38793:SF3">
    <property type="entry name" value="SMODS AND SLOG-ASSOCIATING 2TM EFFECTOR DOMAIN-CONTAINING PROTEIN"/>
    <property type="match status" value="1"/>
</dbReference>
<feature type="region of interest" description="Disordered" evidence="1">
    <location>
        <begin position="217"/>
        <end position="274"/>
    </location>
</feature>
<dbReference type="PANTHER" id="PTHR38793">
    <property type="entry name" value="SLATT_FUNGAL DOMAIN-CONTAINING PROTEIN-RELATED"/>
    <property type="match status" value="1"/>
</dbReference>
<feature type="domain" description="SMODS and SLOG-associating 2TM effector" evidence="3">
    <location>
        <begin position="86"/>
        <end position="206"/>
    </location>
</feature>
<gene>
    <name evidence="4" type="ORF">AYO21_04673</name>
</gene>
<organism evidence="4 5">
    <name type="scientific">Fonsecaea monophora</name>
    <dbReference type="NCBI Taxonomy" id="254056"/>
    <lineage>
        <taxon>Eukaryota</taxon>
        <taxon>Fungi</taxon>
        <taxon>Dikarya</taxon>
        <taxon>Ascomycota</taxon>
        <taxon>Pezizomycotina</taxon>
        <taxon>Eurotiomycetes</taxon>
        <taxon>Chaetothyriomycetidae</taxon>
        <taxon>Chaetothyriales</taxon>
        <taxon>Herpotrichiellaceae</taxon>
        <taxon>Fonsecaea</taxon>
    </lineage>
</organism>
<dbReference type="EMBL" id="LVKK01000027">
    <property type="protein sequence ID" value="OAG41060.1"/>
    <property type="molecule type" value="Genomic_DNA"/>
</dbReference>
<dbReference type="OrthoDB" id="4472872at2759"/>
<dbReference type="NCBIfam" id="NF033635">
    <property type="entry name" value="SLATT_fungal"/>
    <property type="match status" value="1"/>
</dbReference>
<dbReference type="InterPro" id="IPR041622">
    <property type="entry name" value="SLATT_fungi"/>
</dbReference>
<dbReference type="RefSeq" id="XP_022513012.1">
    <property type="nucleotide sequence ID" value="XM_022654645.1"/>
</dbReference>
<accession>A0A177FBV3</accession>
<dbReference type="Proteomes" id="UP000077002">
    <property type="component" value="Unassembled WGS sequence"/>
</dbReference>